<keyword evidence="6 9" id="KW-0862">Zinc</keyword>
<dbReference type="PANTHER" id="PTHR47165:SF4">
    <property type="entry name" value="OS03G0429900 PROTEIN"/>
    <property type="match status" value="1"/>
</dbReference>
<organism evidence="14 15">
    <name type="scientific">[Torrubiella] hemipterigena</name>
    <dbReference type="NCBI Taxonomy" id="1531966"/>
    <lineage>
        <taxon>Eukaryota</taxon>
        <taxon>Fungi</taxon>
        <taxon>Dikarya</taxon>
        <taxon>Ascomycota</taxon>
        <taxon>Pezizomycotina</taxon>
        <taxon>Sordariomycetes</taxon>
        <taxon>Hypocreomycetidae</taxon>
        <taxon>Hypocreales</taxon>
        <taxon>Clavicipitaceae</taxon>
        <taxon>Clavicipitaceae incertae sedis</taxon>
        <taxon>'Torrubiella' clade</taxon>
    </lineage>
</organism>
<dbReference type="InterPro" id="IPR004591">
    <property type="entry name" value="Rfa1"/>
</dbReference>
<keyword evidence="3 9" id="KW-0235">DNA replication</keyword>
<dbReference type="Pfam" id="PF16900">
    <property type="entry name" value="REPA_OB_2"/>
    <property type="match status" value="1"/>
</dbReference>
<proteinExistence type="inferred from homology"/>
<evidence type="ECO:0000256" key="2">
    <source>
        <dbReference type="ARBA" id="ARBA00005690"/>
    </source>
</evidence>
<evidence type="ECO:0000259" key="13">
    <source>
        <dbReference type="Pfam" id="PF16900"/>
    </source>
</evidence>
<comment type="subunit">
    <text evidence="9">Component of the heterotrimeric canonical replication protein A complex (RPA).</text>
</comment>
<comment type="similarity">
    <text evidence="2 9">Belongs to the replication factor A protein 1 family.</text>
</comment>
<dbReference type="FunFam" id="2.40.50.140:FF:000117">
    <property type="entry name" value="Replication protein A subunit"/>
    <property type="match status" value="1"/>
</dbReference>
<evidence type="ECO:0000256" key="4">
    <source>
        <dbReference type="ARBA" id="ARBA00022723"/>
    </source>
</evidence>
<feature type="domain" description="Replication factor-A protein 1 N-terminal" evidence="11">
    <location>
        <begin position="9"/>
        <end position="111"/>
    </location>
</feature>
<evidence type="ECO:0000256" key="9">
    <source>
        <dbReference type="RuleBase" id="RU364130"/>
    </source>
</evidence>
<evidence type="ECO:0000256" key="7">
    <source>
        <dbReference type="ARBA" id="ARBA00023125"/>
    </source>
</evidence>
<dbReference type="Pfam" id="PF08646">
    <property type="entry name" value="Rep_fac-A_C"/>
    <property type="match status" value="1"/>
</dbReference>
<comment type="subcellular location">
    <subcellularLocation>
        <location evidence="1 9">Nucleus</location>
    </subcellularLocation>
</comment>
<dbReference type="GO" id="GO:0140445">
    <property type="term" value="C:chromosome, telomeric repeat region"/>
    <property type="evidence" value="ECO:0007669"/>
    <property type="project" value="EnsemblFungi"/>
</dbReference>
<dbReference type="FunFam" id="2.40.50.140:FF:000064">
    <property type="entry name" value="Replication protein A subunit"/>
    <property type="match status" value="1"/>
</dbReference>
<dbReference type="GO" id="GO:0008270">
    <property type="term" value="F:zinc ion binding"/>
    <property type="evidence" value="ECO:0007669"/>
    <property type="project" value="UniProtKB-KW"/>
</dbReference>
<dbReference type="SUPFAM" id="SSF50249">
    <property type="entry name" value="Nucleic acid-binding proteins"/>
    <property type="match status" value="4"/>
</dbReference>
<evidence type="ECO:0000259" key="10">
    <source>
        <dbReference type="Pfam" id="PF01336"/>
    </source>
</evidence>
<evidence type="ECO:0000256" key="8">
    <source>
        <dbReference type="ARBA" id="ARBA00023242"/>
    </source>
</evidence>
<evidence type="ECO:0000313" key="15">
    <source>
        <dbReference type="Proteomes" id="UP000039046"/>
    </source>
</evidence>
<dbReference type="Pfam" id="PF04057">
    <property type="entry name" value="Rep-A_N"/>
    <property type="match status" value="1"/>
</dbReference>
<dbReference type="GO" id="GO:0003697">
    <property type="term" value="F:single-stranded DNA binding"/>
    <property type="evidence" value="ECO:0007669"/>
    <property type="project" value="EnsemblFungi"/>
</dbReference>
<dbReference type="FunFam" id="2.40.50.140:FF:000090">
    <property type="entry name" value="Replication protein A subunit"/>
    <property type="match status" value="1"/>
</dbReference>
<keyword evidence="5 9" id="KW-0863">Zinc-finger</keyword>
<dbReference type="GO" id="GO:0006310">
    <property type="term" value="P:DNA recombination"/>
    <property type="evidence" value="ECO:0007669"/>
    <property type="project" value="InterPro"/>
</dbReference>
<dbReference type="GO" id="GO:0033260">
    <property type="term" value="P:nuclear DNA replication"/>
    <property type="evidence" value="ECO:0007669"/>
    <property type="project" value="EnsemblFungi"/>
</dbReference>
<evidence type="ECO:0000259" key="12">
    <source>
        <dbReference type="Pfam" id="PF08646"/>
    </source>
</evidence>
<dbReference type="STRING" id="1531966.A0A0A1TCD8"/>
<reference evidence="14 15" key="1">
    <citation type="journal article" date="2015" name="Genome Announc.">
        <title>Draft Genome Sequence and Gene Annotation of the Entomopathogenic Fungus Verticillium hemipterigenum.</title>
        <authorList>
            <person name="Horn F."/>
            <person name="Habel A."/>
            <person name="Scharf D.H."/>
            <person name="Dworschak J."/>
            <person name="Brakhage A.A."/>
            <person name="Guthke R."/>
            <person name="Hertweck C."/>
            <person name="Linde J."/>
        </authorList>
    </citation>
    <scope>NUCLEOTIDE SEQUENCE [LARGE SCALE GENOMIC DNA]</scope>
</reference>
<sequence>MASPAEALSRGFLDAIFTDKDKAEALYPVPVMQCLQIKPMAQSAAQGGERYRLVMSDGDNYVQAVLAAAANAAVRDDILKRGSLVRIHGYTTNTTNNKHIILILTLDVITQFGEVEKIGDPSPLNKIAPEATTISGNDFYGAKKETSAAPQSMPSRPAPSNNAAMGNIHPIEGLSPYSHKWTIKARVTSKSDIKRWHKASGEGKLFSVNLLDESGEIKATGFNDQCDMFFDMLQEGSVYYISAPCRVQIAKKQFSNLSHDYEMTFENGTSIVKAEDQSSVPQMRFNFCNIQDLQNVEKDNTVDIIGVLKEVGEESQITSKKTGQPFSKRDLTIVDDTGYSVRVTVWGAMASSFEAPTESVLAFKGTKVSDFNGKSLSLLSSGTMSVDPDISDAHRLKGWYDSTGRTDSFATHQNTSGMGTAGGRKDELKTIAQVKEENIGVDDQQYYSIKATIVFIRNENFAYPACPREECKNKKVVSMGDGTWRCESCDSTHDRAEYRYIMSINVADHTNHQWLSCFDETGRTIMGMSATELTEIQQTDDARFKSIFESVNCQTLKFRCRAKMDTYGGAQKMRYQVFSATPVDYTSESKRLLDLIKQYD</sequence>
<accession>A0A0A1TCD8</accession>
<keyword evidence="15" id="KW-1185">Reference proteome</keyword>
<dbReference type="FunFam" id="2.40.50.140:FF:000041">
    <property type="entry name" value="Replication protein A subunit"/>
    <property type="match status" value="1"/>
</dbReference>
<dbReference type="GO" id="GO:0007004">
    <property type="term" value="P:telomere maintenance via telomerase"/>
    <property type="evidence" value="ECO:0007669"/>
    <property type="project" value="EnsemblFungi"/>
</dbReference>
<feature type="domain" description="Replication protein A OB" evidence="13">
    <location>
        <begin position="290"/>
        <end position="387"/>
    </location>
</feature>
<evidence type="ECO:0000256" key="1">
    <source>
        <dbReference type="ARBA" id="ARBA00004123"/>
    </source>
</evidence>
<dbReference type="InterPro" id="IPR012340">
    <property type="entry name" value="NA-bd_OB-fold"/>
</dbReference>
<name>A0A0A1TCD8_9HYPO</name>
<dbReference type="InterPro" id="IPR031657">
    <property type="entry name" value="REPA_OB_2"/>
</dbReference>
<dbReference type="GO" id="GO:0006281">
    <property type="term" value="P:DNA repair"/>
    <property type="evidence" value="ECO:0007669"/>
    <property type="project" value="EnsemblFungi"/>
</dbReference>
<evidence type="ECO:0000256" key="6">
    <source>
        <dbReference type="ARBA" id="ARBA00022833"/>
    </source>
</evidence>
<evidence type="ECO:0000259" key="11">
    <source>
        <dbReference type="Pfam" id="PF04057"/>
    </source>
</evidence>
<dbReference type="InterPro" id="IPR013955">
    <property type="entry name" value="Rep_factor-A_C"/>
</dbReference>
<dbReference type="InterPro" id="IPR007199">
    <property type="entry name" value="Rep_factor-A_N"/>
</dbReference>
<dbReference type="GO" id="GO:0005662">
    <property type="term" value="C:DNA replication factor A complex"/>
    <property type="evidence" value="ECO:0007669"/>
    <property type="project" value="EnsemblFungi"/>
</dbReference>
<evidence type="ECO:0000313" key="14">
    <source>
        <dbReference type="EMBL" id="CEJ94681.1"/>
    </source>
</evidence>
<keyword evidence="8 9" id="KW-0539">Nucleus</keyword>
<dbReference type="HOGENOM" id="CLU_012393_2_0_1"/>
<dbReference type="CDD" id="cd04476">
    <property type="entry name" value="RPA1_DBD_C"/>
    <property type="match status" value="1"/>
</dbReference>
<dbReference type="EMBL" id="CDHN01000007">
    <property type="protein sequence ID" value="CEJ94681.1"/>
    <property type="molecule type" value="Genomic_DNA"/>
</dbReference>
<evidence type="ECO:0000256" key="5">
    <source>
        <dbReference type="ARBA" id="ARBA00022771"/>
    </source>
</evidence>
<dbReference type="NCBIfam" id="TIGR00617">
    <property type="entry name" value="rpa1"/>
    <property type="match status" value="1"/>
</dbReference>
<dbReference type="GO" id="GO:0000785">
    <property type="term" value="C:chromatin"/>
    <property type="evidence" value="ECO:0007669"/>
    <property type="project" value="EnsemblFungi"/>
</dbReference>
<dbReference type="OrthoDB" id="1751331at2759"/>
<feature type="domain" description="OB" evidence="10">
    <location>
        <begin position="181"/>
        <end position="253"/>
    </location>
</feature>
<comment type="function">
    <text evidence="9">As part of the replication protein A (RPA/RP-A), a single-stranded DNA-binding heterotrimeric complex, may play an essential role in DNA replication, recombination and repair. Binds and stabilizes single-stranded DNA intermediates, preventing complementary DNA reannealing and recruiting different proteins involved in DNA metabolism.</text>
</comment>
<dbReference type="Proteomes" id="UP000039046">
    <property type="component" value="Unassembled WGS sequence"/>
</dbReference>
<dbReference type="InterPro" id="IPR004365">
    <property type="entry name" value="NA-bd_OB_tRNA"/>
</dbReference>
<dbReference type="Pfam" id="PF01336">
    <property type="entry name" value="tRNA_anti-codon"/>
    <property type="match status" value="1"/>
</dbReference>
<dbReference type="PANTHER" id="PTHR47165">
    <property type="entry name" value="OS03G0429900 PROTEIN"/>
    <property type="match status" value="1"/>
</dbReference>
<dbReference type="AlphaFoldDB" id="A0A0A1TCD8"/>
<dbReference type="Gene3D" id="2.40.50.140">
    <property type="entry name" value="Nucleic acid-binding proteins"/>
    <property type="match status" value="4"/>
</dbReference>
<gene>
    <name evidence="14" type="ORF">VHEMI10198</name>
</gene>
<dbReference type="CDD" id="cd04474">
    <property type="entry name" value="RPA1_DBD_A"/>
    <property type="match status" value="1"/>
</dbReference>
<feature type="domain" description="Replication factor A C-terminal" evidence="12">
    <location>
        <begin position="446"/>
        <end position="592"/>
    </location>
</feature>
<dbReference type="CDD" id="cd04475">
    <property type="entry name" value="RPA1_DBD_B"/>
    <property type="match status" value="1"/>
</dbReference>
<protein>
    <recommendedName>
        <fullName evidence="9">Replication protein A subunit</fullName>
    </recommendedName>
</protein>
<keyword evidence="7 9" id="KW-0238">DNA-binding</keyword>
<dbReference type="GO" id="GO:0035861">
    <property type="term" value="C:site of double-strand break"/>
    <property type="evidence" value="ECO:0007669"/>
    <property type="project" value="EnsemblFungi"/>
</dbReference>
<keyword evidence="4 9" id="KW-0479">Metal-binding</keyword>
<dbReference type="InterPro" id="IPR047192">
    <property type="entry name" value="Euk_RPA1_DBD_C"/>
</dbReference>
<evidence type="ECO:0000256" key="3">
    <source>
        <dbReference type="ARBA" id="ARBA00022705"/>
    </source>
</evidence>